<dbReference type="STRING" id="108003.B1C78_04265"/>
<evidence type="ECO:0000313" key="1">
    <source>
        <dbReference type="EMBL" id="OOG27200.1"/>
    </source>
</evidence>
<sequence length="111" mass="12881">MSSSTQTVLDNHLQATGIGIDAIMEDFGETSVLITEETIYRGPDEIRHFFNTLFESLPDTFIERFTVTRREIVDEVAYIVWEAKPWVERATDTFVVRDGRIRFQTFTAFKP</sequence>
<name>A0A1V3NQ75_9GAMM</name>
<accession>A0A1V3NQ75</accession>
<dbReference type="AlphaFoldDB" id="A0A1V3NQ75"/>
<dbReference type="OrthoDB" id="7064268at2"/>
<reference evidence="1 2" key="1">
    <citation type="submission" date="2017-02" db="EMBL/GenBank/DDBJ databases">
        <title>Genomic diversity within the haloalkaliphilic genus Thioalkalivibrio.</title>
        <authorList>
            <person name="Ahn A.-C."/>
            <person name="Meier-Kolthoff J."/>
            <person name="Overmars L."/>
            <person name="Richter M."/>
            <person name="Woyke T."/>
            <person name="Sorokin D.Y."/>
            <person name="Muyzer G."/>
        </authorList>
    </citation>
    <scope>NUCLEOTIDE SEQUENCE [LARGE SCALE GENOMIC DNA]</scope>
    <source>
        <strain evidence="1 2">ALJD</strain>
    </source>
</reference>
<dbReference type="Proteomes" id="UP000189462">
    <property type="component" value="Unassembled WGS sequence"/>
</dbReference>
<dbReference type="SUPFAM" id="SSF54427">
    <property type="entry name" value="NTF2-like"/>
    <property type="match status" value="1"/>
</dbReference>
<organism evidence="1 2">
    <name type="scientific">Thioalkalivibrio denitrificans</name>
    <dbReference type="NCBI Taxonomy" id="108003"/>
    <lineage>
        <taxon>Bacteria</taxon>
        <taxon>Pseudomonadati</taxon>
        <taxon>Pseudomonadota</taxon>
        <taxon>Gammaproteobacteria</taxon>
        <taxon>Chromatiales</taxon>
        <taxon>Ectothiorhodospiraceae</taxon>
        <taxon>Thioalkalivibrio</taxon>
    </lineage>
</organism>
<dbReference type="Gene3D" id="3.10.450.50">
    <property type="match status" value="1"/>
</dbReference>
<proteinExistence type="predicted"/>
<comment type="caution">
    <text evidence="1">The sequence shown here is derived from an EMBL/GenBank/DDBJ whole genome shotgun (WGS) entry which is preliminary data.</text>
</comment>
<gene>
    <name evidence="1" type="ORF">B1C78_04265</name>
</gene>
<evidence type="ECO:0000313" key="2">
    <source>
        <dbReference type="Proteomes" id="UP000189462"/>
    </source>
</evidence>
<protein>
    <recommendedName>
        <fullName evidence="3">SnoaL-like domain-containing protein</fullName>
    </recommendedName>
</protein>
<dbReference type="EMBL" id="MVBK01000021">
    <property type="protein sequence ID" value="OOG27200.1"/>
    <property type="molecule type" value="Genomic_DNA"/>
</dbReference>
<evidence type="ECO:0008006" key="3">
    <source>
        <dbReference type="Google" id="ProtNLM"/>
    </source>
</evidence>
<keyword evidence="2" id="KW-1185">Reference proteome</keyword>
<dbReference type="RefSeq" id="WP_139349798.1">
    <property type="nucleotide sequence ID" value="NZ_MVBK01000021.1"/>
</dbReference>
<dbReference type="InterPro" id="IPR032710">
    <property type="entry name" value="NTF2-like_dom_sf"/>
</dbReference>